<dbReference type="SUPFAM" id="SSF53850">
    <property type="entry name" value="Periplasmic binding protein-like II"/>
    <property type="match status" value="1"/>
</dbReference>
<feature type="domain" description="LysR substrate-binding" evidence="1">
    <location>
        <begin position="10"/>
        <end position="98"/>
    </location>
</feature>
<dbReference type="InterPro" id="IPR005119">
    <property type="entry name" value="LysR_subst-bd"/>
</dbReference>
<evidence type="ECO:0000313" key="2">
    <source>
        <dbReference type="EMBL" id="MFC5986310.1"/>
    </source>
</evidence>
<proteinExistence type="predicted"/>
<dbReference type="Pfam" id="PF03466">
    <property type="entry name" value="LysR_substrate"/>
    <property type="match status" value="1"/>
</dbReference>
<name>A0ABW1IMM5_9BACL</name>
<sequence>MLWGEAFSGLPFILTDYHTFYPEVDLTLKTGTTEEIIHLMLKYELDGAFVAAPVEHTESDIIEVGIEELAFISGRQFPSIDQPEQWRNLTLLVFRVGCS</sequence>
<accession>A0ABW1IMM5</accession>
<protein>
    <submittedName>
        <fullName evidence="2">LysR substrate-binding domain-containing protein</fullName>
    </submittedName>
</protein>
<comment type="caution">
    <text evidence="2">The sequence shown here is derived from an EMBL/GenBank/DDBJ whole genome shotgun (WGS) entry which is preliminary data.</text>
</comment>
<evidence type="ECO:0000259" key="1">
    <source>
        <dbReference type="Pfam" id="PF03466"/>
    </source>
</evidence>
<dbReference type="Gene3D" id="3.40.190.290">
    <property type="match status" value="1"/>
</dbReference>
<reference evidence="3" key="1">
    <citation type="journal article" date="2019" name="Int. J. Syst. Evol. Microbiol.">
        <title>The Global Catalogue of Microorganisms (GCM) 10K type strain sequencing project: providing services to taxonomists for standard genome sequencing and annotation.</title>
        <authorList>
            <consortium name="The Broad Institute Genomics Platform"/>
            <consortium name="The Broad Institute Genome Sequencing Center for Infectious Disease"/>
            <person name="Wu L."/>
            <person name="Ma J."/>
        </authorList>
    </citation>
    <scope>NUCLEOTIDE SEQUENCE [LARGE SCALE GENOMIC DNA]</scope>
    <source>
        <strain evidence="3">CCM 8749</strain>
    </source>
</reference>
<organism evidence="2 3">
    <name type="scientific">Marinicrinis lubricantis</name>
    <dbReference type="NCBI Taxonomy" id="2086470"/>
    <lineage>
        <taxon>Bacteria</taxon>
        <taxon>Bacillati</taxon>
        <taxon>Bacillota</taxon>
        <taxon>Bacilli</taxon>
        <taxon>Bacillales</taxon>
        <taxon>Paenibacillaceae</taxon>
    </lineage>
</organism>
<evidence type="ECO:0000313" key="3">
    <source>
        <dbReference type="Proteomes" id="UP001596250"/>
    </source>
</evidence>
<dbReference type="Proteomes" id="UP001596250">
    <property type="component" value="Unassembled WGS sequence"/>
</dbReference>
<dbReference type="EMBL" id="JBHSQV010000036">
    <property type="protein sequence ID" value="MFC5986310.1"/>
    <property type="molecule type" value="Genomic_DNA"/>
</dbReference>
<dbReference type="RefSeq" id="WP_379893638.1">
    <property type="nucleotide sequence ID" value="NZ_CBCSCT010000001.1"/>
</dbReference>
<keyword evidence="3" id="KW-1185">Reference proteome</keyword>
<gene>
    <name evidence="2" type="ORF">ACFPXP_07660</name>
</gene>